<name>F8P207_SERL9</name>
<accession>F8P207</accession>
<dbReference type="EMBL" id="GL945436">
    <property type="protein sequence ID" value="EGO23185.1"/>
    <property type="molecule type" value="Genomic_DNA"/>
</dbReference>
<protein>
    <submittedName>
        <fullName evidence="1">Uncharacterized protein</fullName>
    </submittedName>
</protein>
<dbReference type="HOGENOM" id="CLU_2967522_0_0_1"/>
<proteinExistence type="predicted"/>
<dbReference type="Proteomes" id="UP000008064">
    <property type="component" value="Unassembled WGS sequence"/>
</dbReference>
<feature type="non-terminal residue" evidence="1">
    <location>
        <position position="59"/>
    </location>
</feature>
<reference evidence="1" key="1">
    <citation type="submission" date="2011-04" db="EMBL/GenBank/DDBJ databases">
        <title>Evolution of plant cell wall degrading machinery underlies the functional diversity of forest fungi.</title>
        <authorList>
            <consortium name="US DOE Joint Genome Institute (JGI-PGF)"/>
            <person name="Eastwood D.C."/>
            <person name="Floudas D."/>
            <person name="Binder M."/>
            <person name="Majcherczyk A."/>
            <person name="Schneider P."/>
            <person name="Aerts A."/>
            <person name="Asiegbu F.O."/>
            <person name="Baker S.E."/>
            <person name="Barry K."/>
            <person name="Bendiksby M."/>
            <person name="Blumentritt M."/>
            <person name="Coutinho P.M."/>
            <person name="Cullen D."/>
            <person name="Cullen D."/>
            <person name="Gathman A."/>
            <person name="Goodell B."/>
            <person name="Henrissat B."/>
            <person name="Ihrmark K."/>
            <person name="Kauserud H."/>
            <person name="Kohler A."/>
            <person name="LaButti K."/>
            <person name="Lapidus A."/>
            <person name="Lavin J.L."/>
            <person name="Lee Y.-H."/>
            <person name="Lindquist E."/>
            <person name="Lilly W."/>
            <person name="Lucas S."/>
            <person name="Morin E."/>
            <person name="Murat C."/>
            <person name="Oguiza J.A."/>
            <person name="Park J."/>
            <person name="Pisabarro A.G."/>
            <person name="Riley R."/>
            <person name="Rosling A."/>
            <person name="Salamov A."/>
            <person name="Schmidt O."/>
            <person name="Schmutz J."/>
            <person name="Skrede I."/>
            <person name="Stenlid J."/>
            <person name="Wiebenga A."/>
            <person name="Xie X."/>
            <person name="Kues U."/>
            <person name="Hibbett D.S."/>
            <person name="Hoffmeister D."/>
            <person name="Hogberg N."/>
            <person name="Martin F."/>
            <person name="Grigoriev I.V."/>
            <person name="Watkinson S.C."/>
        </authorList>
    </citation>
    <scope>NUCLEOTIDE SEQUENCE</scope>
    <source>
        <strain evidence="1">S7.9</strain>
    </source>
</reference>
<dbReference type="RefSeq" id="XP_007320425.1">
    <property type="nucleotide sequence ID" value="XM_007320363.1"/>
</dbReference>
<dbReference type="AlphaFoldDB" id="F8P207"/>
<evidence type="ECO:0000313" key="1">
    <source>
        <dbReference type="EMBL" id="EGO23185.1"/>
    </source>
</evidence>
<dbReference type="GeneID" id="18811668"/>
<gene>
    <name evidence="1" type="ORF">SERLADRAFT_394298</name>
</gene>
<dbReference type="KEGG" id="sla:SERLADRAFT_394298"/>
<organism>
    <name type="scientific">Serpula lacrymans var. lacrymans (strain S7.9)</name>
    <name type="common">Dry rot fungus</name>
    <dbReference type="NCBI Taxonomy" id="578457"/>
    <lineage>
        <taxon>Eukaryota</taxon>
        <taxon>Fungi</taxon>
        <taxon>Dikarya</taxon>
        <taxon>Basidiomycota</taxon>
        <taxon>Agaricomycotina</taxon>
        <taxon>Agaricomycetes</taxon>
        <taxon>Agaricomycetidae</taxon>
        <taxon>Boletales</taxon>
        <taxon>Coniophorineae</taxon>
        <taxon>Serpulaceae</taxon>
        <taxon>Serpula</taxon>
    </lineage>
</organism>
<sequence length="59" mass="6779">MITTITVTDVGPIVAMVTSNRVVVRYFRRFMLLWTCLKYCTRCVVLLQSAIAFQTGFMI</sequence>